<name>A0A3N1CS09_9ACTN</name>
<organism evidence="2 3">
    <name type="scientific">Actinocorallia herbida</name>
    <dbReference type="NCBI Taxonomy" id="58109"/>
    <lineage>
        <taxon>Bacteria</taxon>
        <taxon>Bacillati</taxon>
        <taxon>Actinomycetota</taxon>
        <taxon>Actinomycetes</taxon>
        <taxon>Streptosporangiales</taxon>
        <taxon>Thermomonosporaceae</taxon>
        <taxon>Actinocorallia</taxon>
    </lineage>
</organism>
<reference evidence="2 3" key="1">
    <citation type="submission" date="2018-11" db="EMBL/GenBank/DDBJ databases">
        <title>Sequencing the genomes of 1000 actinobacteria strains.</title>
        <authorList>
            <person name="Klenk H.-P."/>
        </authorList>
    </citation>
    <scope>NUCLEOTIDE SEQUENCE [LARGE SCALE GENOMIC DNA]</scope>
    <source>
        <strain evidence="2 3">DSM 44254</strain>
    </source>
</reference>
<evidence type="ECO:0000313" key="3">
    <source>
        <dbReference type="Proteomes" id="UP000272400"/>
    </source>
</evidence>
<dbReference type="Pfam" id="PF11382">
    <property type="entry name" value="MctB"/>
    <property type="match status" value="1"/>
</dbReference>
<keyword evidence="3" id="KW-1185">Reference proteome</keyword>
<sequence length="323" mass="32666">MIDFRYHLVSIVAVFLALATGLLLGSTSAVQEVSQTVADKSLQYIQKNNDELRAQVTAQDEQLAGQEQYAQVTGPTVLADRLKDSSVVFVLAPGASEQTRTGLDAAVKSAGGTVSGWVSLTDAYLADGEAEVVDQLAEQLKPTGLTYPEDANAYAKAAALLAHVLVTKDTEKAGHEDVASGAVLEAFKQAGLLTTSGNPAARATLALLVAPGTPYAGDGAETDNNALVALAGSLDGAGQGTVVAGNTASAESGGLLSALRSAEIGERVSSVDTADTATGQIVGVLALNVEMNGESGEYGTGSGVSGFLPDPLPPVPADTGARP</sequence>
<proteinExistence type="predicted"/>
<dbReference type="RefSeq" id="WP_123663756.1">
    <property type="nucleotide sequence ID" value="NZ_RJKE01000001.1"/>
</dbReference>
<dbReference type="AlphaFoldDB" id="A0A3N1CS09"/>
<dbReference type="GO" id="GO:0016020">
    <property type="term" value="C:membrane"/>
    <property type="evidence" value="ECO:0007669"/>
    <property type="project" value="InterPro"/>
</dbReference>
<dbReference type="Proteomes" id="UP000272400">
    <property type="component" value="Unassembled WGS sequence"/>
</dbReference>
<protein>
    <submittedName>
        <fullName evidence="2">Copper transport outer membrane protein MctB</fullName>
    </submittedName>
</protein>
<comment type="caution">
    <text evidence="2">The sequence shown here is derived from an EMBL/GenBank/DDBJ whole genome shotgun (WGS) entry which is preliminary data.</text>
</comment>
<dbReference type="OrthoDB" id="4350157at2"/>
<dbReference type="EMBL" id="RJKE01000001">
    <property type="protein sequence ID" value="ROO84106.1"/>
    <property type="molecule type" value="Genomic_DNA"/>
</dbReference>
<evidence type="ECO:0000313" key="2">
    <source>
        <dbReference type="EMBL" id="ROO84106.1"/>
    </source>
</evidence>
<evidence type="ECO:0000256" key="1">
    <source>
        <dbReference type="SAM" id="MobiDB-lite"/>
    </source>
</evidence>
<dbReference type="InterPro" id="IPR021522">
    <property type="entry name" value="MctB"/>
</dbReference>
<accession>A0A3N1CS09</accession>
<dbReference type="GO" id="GO:0055070">
    <property type="term" value="P:copper ion homeostasis"/>
    <property type="evidence" value="ECO:0007669"/>
    <property type="project" value="InterPro"/>
</dbReference>
<feature type="region of interest" description="Disordered" evidence="1">
    <location>
        <begin position="297"/>
        <end position="323"/>
    </location>
</feature>
<gene>
    <name evidence="2" type="ORF">EDD29_1623</name>
</gene>